<organism evidence="1 2">
    <name type="scientific">Halorientalis regularis</name>
    <dbReference type="NCBI Taxonomy" id="660518"/>
    <lineage>
        <taxon>Archaea</taxon>
        <taxon>Methanobacteriati</taxon>
        <taxon>Methanobacteriota</taxon>
        <taxon>Stenosarchaea group</taxon>
        <taxon>Halobacteria</taxon>
        <taxon>Halobacteriales</taxon>
        <taxon>Haloarculaceae</taxon>
        <taxon>Halorientalis</taxon>
    </lineage>
</organism>
<dbReference type="PROSITE" id="PS51318">
    <property type="entry name" value="TAT"/>
    <property type="match status" value="1"/>
</dbReference>
<gene>
    <name evidence="1" type="ORF">SAMN05216218_12327</name>
</gene>
<dbReference type="AlphaFoldDB" id="A0A1G7T6S8"/>
<dbReference type="InterPro" id="IPR006311">
    <property type="entry name" value="TAT_signal"/>
</dbReference>
<accession>A0A1G7T6S8</accession>
<evidence type="ECO:0000313" key="2">
    <source>
        <dbReference type="Proteomes" id="UP000199076"/>
    </source>
</evidence>
<name>A0A1G7T6S8_9EURY</name>
<sequence length="142" mass="14708">MEDGSSTNPSRRQILATAALTGAASVAGCSSLVDDAGVGNSGATDVVVHSLASTPKALPLTISGPNAESPHTSRTLELAPGDVIDPVNGSKLPSNTSEYTIKMTAEDGSRETFEWADPTAELAPLWGQVDDTQNIRFLLQAE</sequence>
<keyword evidence="2" id="KW-1185">Reference proteome</keyword>
<protein>
    <submittedName>
        <fullName evidence="1">Uncharacterized protein</fullName>
    </submittedName>
</protein>
<dbReference type="EMBL" id="FNBK01000023">
    <property type="protein sequence ID" value="SDG31023.1"/>
    <property type="molecule type" value="Genomic_DNA"/>
</dbReference>
<reference evidence="2" key="1">
    <citation type="submission" date="2016-10" db="EMBL/GenBank/DDBJ databases">
        <authorList>
            <person name="Varghese N."/>
            <person name="Submissions S."/>
        </authorList>
    </citation>
    <scope>NUCLEOTIDE SEQUENCE [LARGE SCALE GENOMIC DNA]</scope>
    <source>
        <strain evidence="2">IBRC-M 10760</strain>
    </source>
</reference>
<proteinExistence type="predicted"/>
<dbReference type="RefSeq" id="WP_092695355.1">
    <property type="nucleotide sequence ID" value="NZ_FNBK01000023.1"/>
</dbReference>
<evidence type="ECO:0000313" key="1">
    <source>
        <dbReference type="EMBL" id="SDG31023.1"/>
    </source>
</evidence>
<dbReference type="Proteomes" id="UP000199076">
    <property type="component" value="Unassembled WGS sequence"/>
</dbReference>
<dbReference type="OrthoDB" id="275587at2157"/>